<dbReference type="InParanoid" id="A0A1J7IM70"/>
<dbReference type="AlphaFoldDB" id="A0A1J7IM70"/>
<gene>
    <name evidence="2" type="ORF">CONLIGDRAFT_378607</name>
</gene>
<name>A0A1J7IM70_9PEZI</name>
<protein>
    <submittedName>
        <fullName evidence="2">Uncharacterized protein</fullName>
    </submittedName>
</protein>
<evidence type="ECO:0000256" key="1">
    <source>
        <dbReference type="SAM" id="MobiDB-lite"/>
    </source>
</evidence>
<keyword evidence="3" id="KW-1185">Reference proteome</keyword>
<reference evidence="2 3" key="1">
    <citation type="submission" date="2016-10" db="EMBL/GenBank/DDBJ databases">
        <title>Draft genome sequence of Coniochaeta ligniaria NRRL30616, a lignocellulolytic fungus for bioabatement of inhibitors in plant biomass hydrolysates.</title>
        <authorList>
            <consortium name="DOE Joint Genome Institute"/>
            <person name="Jimenez D.J."/>
            <person name="Hector R.E."/>
            <person name="Riley R."/>
            <person name="Sun H."/>
            <person name="Grigoriev I.V."/>
            <person name="Van Elsas J.D."/>
            <person name="Nichols N.N."/>
        </authorList>
    </citation>
    <scope>NUCLEOTIDE SEQUENCE [LARGE SCALE GENOMIC DNA]</scope>
    <source>
        <strain evidence="2 3">NRRL 30616</strain>
    </source>
</reference>
<evidence type="ECO:0000313" key="2">
    <source>
        <dbReference type="EMBL" id="OIW28477.1"/>
    </source>
</evidence>
<organism evidence="2 3">
    <name type="scientific">Coniochaeta ligniaria NRRL 30616</name>
    <dbReference type="NCBI Taxonomy" id="1408157"/>
    <lineage>
        <taxon>Eukaryota</taxon>
        <taxon>Fungi</taxon>
        <taxon>Dikarya</taxon>
        <taxon>Ascomycota</taxon>
        <taxon>Pezizomycotina</taxon>
        <taxon>Sordariomycetes</taxon>
        <taxon>Sordariomycetidae</taxon>
        <taxon>Coniochaetales</taxon>
        <taxon>Coniochaetaceae</taxon>
        <taxon>Coniochaeta</taxon>
    </lineage>
</organism>
<dbReference type="EMBL" id="KV875098">
    <property type="protein sequence ID" value="OIW28477.1"/>
    <property type="molecule type" value="Genomic_DNA"/>
</dbReference>
<proteinExistence type="predicted"/>
<sequence length="160" mass="18445">MDLLYRQIKRWVGGTTRPVSCRGSAVIQHCGADTWCPSPQPRRDIVEGRHREPWRPLRPLHRSNILRPSNKGACHLLYHNTLHFDTILAQDLDKEDFYKRRGICQQRAPFPETQPQSLSATTCQNCQSPFPLIQSLPQRRHHRTAQSPCPTKTSLFPSQS</sequence>
<feature type="region of interest" description="Disordered" evidence="1">
    <location>
        <begin position="137"/>
        <end position="160"/>
    </location>
</feature>
<feature type="compositionally biased region" description="Polar residues" evidence="1">
    <location>
        <begin position="145"/>
        <end position="160"/>
    </location>
</feature>
<dbReference type="Proteomes" id="UP000182658">
    <property type="component" value="Unassembled WGS sequence"/>
</dbReference>
<evidence type="ECO:0000313" key="3">
    <source>
        <dbReference type="Proteomes" id="UP000182658"/>
    </source>
</evidence>
<accession>A0A1J7IM70</accession>